<reference evidence="2" key="1">
    <citation type="journal article" date="2014" name="Proc. Natl. Acad. Sci. U.S.A.">
        <title>Extensive sampling of basidiomycete genomes demonstrates inadequacy of the white-rot/brown-rot paradigm for wood decay fungi.</title>
        <authorList>
            <person name="Riley R."/>
            <person name="Salamov A.A."/>
            <person name="Brown D.W."/>
            <person name="Nagy L.G."/>
            <person name="Floudas D."/>
            <person name="Held B.W."/>
            <person name="Levasseur A."/>
            <person name="Lombard V."/>
            <person name="Morin E."/>
            <person name="Otillar R."/>
            <person name="Lindquist E.A."/>
            <person name="Sun H."/>
            <person name="LaButti K.M."/>
            <person name="Schmutz J."/>
            <person name="Jabbour D."/>
            <person name="Luo H."/>
            <person name="Baker S.E."/>
            <person name="Pisabarro A.G."/>
            <person name="Walton J.D."/>
            <person name="Blanchette R.A."/>
            <person name="Henrissat B."/>
            <person name="Martin F."/>
            <person name="Cullen D."/>
            <person name="Hibbett D.S."/>
            <person name="Grigoriev I.V."/>
        </authorList>
    </citation>
    <scope>NUCLEOTIDE SEQUENCE [LARGE SCALE GENOMIC DNA]</scope>
    <source>
        <strain evidence="2">CBS 339.88</strain>
    </source>
</reference>
<organism evidence="1 2">
    <name type="scientific">Galerina marginata (strain CBS 339.88)</name>
    <dbReference type="NCBI Taxonomy" id="685588"/>
    <lineage>
        <taxon>Eukaryota</taxon>
        <taxon>Fungi</taxon>
        <taxon>Dikarya</taxon>
        <taxon>Basidiomycota</taxon>
        <taxon>Agaricomycotina</taxon>
        <taxon>Agaricomycetes</taxon>
        <taxon>Agaricomycetidae</taxon>
        <taxon>Agaricales</taxon>
        <taxon>Agaricineae</taxon>
        <taxon>Strophariaceae</taxon>
        <taxon>Galerina</taxon>
    </lineage>
</organism>
<protein>
    <submittedName>
        <fullName evidence="1">Uncharacterized protein</fullName>
    </submittedName>
</protein>
<evidence type="ECO:0000313" key="2">
    <source>
        <dbReference type="Proteomes" id="UP000027222"/>
    </source>
</evidence>
<sequence>MFHLQMAIPLVPDVSHWLKTTLYCYIGPPVVREYQNILVEFLEDPIRAGEYGLNGEKVATLAEILLYYLVQPAGVDDLERIDKPAAYEILSAVEDLMPQAAYSWGLVELLNNAEVVFPNTCCMQRYSNGIRNFQTTAQILGKYLARVCGSVPREFRIMVEEQDGGENTSYYYNGDGE</sequence>
<dbReference type="Proteomes" id="UP000027222">
    <property type="component" value="Unassembled WGS sequence"/>
</dbReference>
<name>A0A067SB66_GALM3</name>
<gene>
    <name evidence="1" type="ORF">GALMADRAFT_1052938</name>
</gene>
<keyword evidence="2" id="KW-1185">Reference proteome</keyword>
<dbReference type="HOGENOM" id="CLU_085781_0_0_1"/>
<proteinExistence type="predicted"/>
<evidence type="ECO:0000313" key="1">
    <source>
        <dbReference type="EMBL" id="KDR68170.1"/>
    </source>
</evidence>
<dbReference type="EMBL" id="KL142410">
    <property type="protein sequence ID" value="KDR68170.1"/>
    <property type="molecule type" value="Genomic_DNA"/>
</dbReference>
<accession>A0A067SB66</accession>
<dbReference type="AlphaFoldDB" id="A0A067SB66"/>